<dbReference type="InterPro" id="IPR005331">
    <property type="entry name" value="Sulfotransferase"/>
</dbReference>
<proteinExistence type="predicted"/>
<reference evidence="1 2" key="1">
    <citation type="submission" date="2017-04" db="EMBL/GenBank/DDBJ databases">
        <authorList>
            <person name="Afonso C.L."/>
            <person name="Miller P.J."/>
            <person name="Scott M.A."/>
            <person name="Spackman E."/>
            <person name="Goraichik I."/>
            <person name="Dimitrov K.M."/>
            <person name="Suarez D.L."/>
            <person name="Swayne D.E."/>
        </authorList>
    </citation>
    <scope>NUCLEOTIDE SEQUENCE [LARGE SCALE GENOMIC DNA]</scope>
    <source>
        <strain evidence="1 2">CGMCC 1.12644</strain>
    </source>
</reference>
<accession>A0A1W1ZZ19</accession>
<dbReference type="Proteomes" id="UP000192330">
    <property type="component" value="Unassembled WGS sequence"/>
</dbReference>
<keyword evidence="2" id="KW-1185">Reference proteome</keyword>
<dbReference type="EMBL" id="FWYD01000002">
    <property type="protein sequence ID" value="SMC53452.1"/>
    <property type="molecule type" value="Genomic_DNA"/>
</dbReference>
<evidence type="ECO:0000313" key="2">
    <source>
        <dbReference type="Proteomes" id="UP000192330"/>
    </source>
</evidence>
<dbReference type="STRING" id="1387277.SAMN06295998_102252"/>
<dbReference type="Pfam" id="PF03567">
    <property type="entry name" value="Sulfotransfer_2"/>
    <property type="match status" value="1"/>
</dbReference>
<dbReference type="AlphaFoldDB" id="A0A1W1ZZ19"/>
<evidence type="ECO:0000313" key="1">
    <source>
        <dbReference type="EMBL" id="SMC53452.1"/>
    </source>
</evidence>
<organism evidence="1 2">
    <name type="scientific">Primorskyibacter flagellatus</name>
    <dbReference type="NCBI Taxonomy" id="1387277"/>
    <lineage>
        <taxon>Bacteria</taxon>
        <taxon>Pseudomonadati</taxon>
        <taxon>Pseudomonadota</taxon>
        <taxon>Alphaproteobacteria</taxon>
        <taxon>Rhodobacterales</taxon>
        <taxon>Roseobacteraceae</taxon>
        <taxon>Primorskyibacter</taxon>
    </lineage>
</organism>
<dbReference type="RefSeq" id="WP_084350579.1">
    <property type="nucleotide sequence ID" value="NZ_FWYD01000002.1"/>
</dbReference>
<protein>
    <submittedName>
        <fullName evidence="1">Sulfotransferase family protein</fullName>
    </submittedName>
</protein>
<name>A0A1W1ZZ19_9RHOB</name>
<dbReference type="GO" id="GO:0016020">
    <property type="term" value="C:membrane"/>
    <property type="evidence" value="ECO:0007669"/>
    <property type="project" value="InterPro"/>
</dbReference>
<keyword evidence="1" id="KW-0808">Transferase</keyword>
<dbReference type="GO" id="GO:0008146">
    <property type="term" value="F:sulfotransferase activity"/>
    <property type="evidence" value="ECO:0007669"/>
    <property type="project" value="InterPro"/>
</dbReference>
<gene>
    <name evidence="1" type="ORF">SAMN06295998_102252</name>
</gene>
<sequence>MSQNRNLFLHPPLPMINGTKRYAIIWTPKVASNIVLTWYLRDIGLLYAANFYSEWSHRFRGDVLVKSQTYKAWLADAAANYLEYKYVKVMRDPFRRSVSSYRHALRFDDTRVQVEQKMGIDASEGFSYNTFLTFLSQLDIRNCDIHFRQQHHPVEDVVGRERIDYILLDAMEGELIDHLDQRLGDAGNADTSADEDAELKARVAHNLTHISALHHASYDGDAFDGENYADHKFACIDHKEFPGFEKFVTPQTEQLVRQIYAADFADMEHVLSKS</sequence>